<evidence type="ECO:0000313" key="5">
    <source>
        <dbReference type="EMBL" id="WYY00748.1"/>
    </source>
</evidence>
<dbReference type="CDD" id="cd02247">
    <property type="entry name" value="cupin_pirin_C"/>
    <property type="match status" value="1"/>
</dbReference>
<evidence type="ECO:0000256" key="2">
    <source>
        <dbReference type="RuleBase" id="RU003457"/>
    </source>
</evidence>
<dbReference type="Pfam" id="PF05726">
    <property type="entry name" value="Pirin_C"/>
    <property type="match status" value="1"/>
</dbReference>
<reference evidence="5 6" key="1">
    <citation type="submission" date="2023-09" db="EMBL/GenBank/DDBJ databases">
        <authorList>
            <person name="Golyshina O.V."/>
            <person name="Lunev E.A."/>
            <person name="Bargiela R."/>
            <person name="Gaines M.C."/>
            <person name="Daum B."/>
            <person name="Bale N.J."/>
            <person name="Koenen M."/>
            <person name="Sinninghe Damst J.S."/>
            <person name="Yakimov M."/>
            <person name="Golyshin P.N."/>
        </authorList>
    </citation>
    <scope>NUCLEOTIDE SEQUENCE [LARGE SCALE GENOMIC DNA]</scope>
    <source>
        <strain evidence="5 6">M1</strain>
    </source>
</reference>
<keyword evidence="6" id="KW-1185">Reference proteome</keyword>
<dbReference type="InterPro" id="IPR003829">
    <property type="entry name" value="Pirin_N_dom"/>
</dbReference>
<dbReference type="PIRSF" id="PIRSF006232">
    <property type="entry name" value="Pirin"/>
    <property type="match status" value="1"/>
</dbReference>
<dbReference type="PANTHER" id="PTHR13903">
    <property type="entry name" value="PIRIN-RELATED"/>
    <property type="match status" value="1"/>
</dbReference>
<evidence type="ECO:0000256" key="1">
    <source>
        <dbReference type="ARBA" id="ARBA00008416"/>
    </source>
</evidence>
<dbReference type="CDD" id="cd02909">
    <property type="entry name" value="cupin_pirin_N"/>
    <property type="match status" value="1"/>
</dbReference>
<dbReference type="PANTHER" id="PTHR13903:SF8">
    <property type="entry name" value="PIRIN"/>
    <property type="match status" value="1"/>
</dbReference>
<evidence type="ECO:0000259" key="4">
    <source>
        <dbReference type="Pfam" id="PF05726"/>
    </source>
</evidence>
<dbReference type="Pfam" id="PF02678">
    <property type="entry name" value="Pirin"/>
    <property type="match status" value="1"/>
</dbReference>
<gene>
    <name evidence="5" type="ORF">OXIME_001331</name>
</gene>
<name>A0AAX4NHC6_9ARCH</name>
<evidence type="ECO:0000313" key="6">
    <source>
        <dbReference type="Proteomes" id="UP001451606"/>
    </source>
</evidence>
<comment type="similarity">
    <text evidence="1 2">Belongs to the pirin family.</text>
</comment>
<dbReference type="InterPro" id="IPR011051">
    <property type="entry name" value="RmlC_Cupin_sf"/>
</dbReference>
<dbReference type="InterPro" id="IPR012093">
    <property type="entry name" value="Pirin"/>
</dbReference>
<dbReference type="Gene3D" id="2.60.120.10">
    <property type="entry name" value="Jelly Rolls"/>
    <property type="match status" value="2"/>
</dbReference>
<protein>
    <submittedName>
        <fullName evidence="5">Pirin family protein</fullName>
    </submittedName>
</protein>
<accession>A0AAX4NHC6</accession>
<feature type="domain" description="Pirin N-terminal" evidence="3">
    <location>
        <begin position="24"/>
        <end position="139"/>
    </location>
</feature>
<dbReference type="KEGG" id="omr:OXIME_001331"/>
<sequence length="308" mass="34546">MSEDKVKTVDKIFIANSTIDGAGVKLNRIFGSHLSSKITDPFLLLDNFGSENPEEYLAGFPWHPHRGIETVTYMIQGKAYHEDSEGNKGIILPNDLQWMTAGSGIFHQEMPKPISIDDPEEKLRVVGNPKGLKGFQLWINLPASRKMTNPTYRSIVQKDTPVVENGEGSKVKIISGNYMKTEGPFQGGYGLNPAYMDVKMEPESEFSYIPEKGHTSIIYGVEGKATTGGTQRVQLKEGMAAVMSREGERISIITGYTNFRFLLMTGKPLNEDIYWYGPIVMNTEDEIKEALLDLQNNKFVRQKNPIFQ</sequence>
<dbReference type="InterPro" id="IPR014710">
    <property type="entry name" value="RmlC-like_jellyroll"/>
</dbReference>
<proteinExistence type="inferred from homology"/>
<feature type="domain" description="Pirin C-terminal" evidence="4">
    <location>
        <begin position="195"/>
        <end position="299"/>
    </location>
</feature>
<evidence type="ECO:0000259" key="3">
    <source>
        <dbReference type="Pfam" id="PF02678"/>
    </source>
</evidence>
<organism evidence="5 6">
    <name type="scientific">Oxyplasma meridianum</name>
    <dbReference type="NCBI Taxonomy" id="3073602"/>
    <lineage>
        <taxon>Archaea</taxon>
        <taxon>Methanobacteriati</taxon>
        <taxon>Thermoplasmatota</taxon>
        <taxon>Thermoplasmata</taxon>
        <taxon>Thermoplasmatales</taxon>
        <taxon>Thermoplasmataceae</taxon>
        <taxon>Oxyplasma</taxon>
    </lineage>
</organism>
<dbReference type="SUPFAM" id="SSF51182">
    <property type="entry name" value="RmlC-like cupins"/>
    <property type="match status" value="1"/>
</dbReference>
<dbReference type="EMBL" id="CP133772">
    <property type="protein sequence ID" value="WYY00748.1"/>
    <property type="molecule type" value="Genomic_DNA"/>
</dbReference>
<dbReference type="Proteomes" id="UP001451606">
    <property type="component" value="Chromosome"/>
</dbReference>
<dbReference type="AlphaFoldDB" id="A0AAX4NHC6"/>
<dbReference type="InterPro" id="IPR008778">
    <property type="entry name" value="Pirin_C_dom"/>
</dbReference>